<evidence type="ECO:0000256" key="2">
    <source>
        <dbReference type="ARBA" id="ARBA00022723"/>
    </source>
</evidence>
<dbReference type="Proteomes" id="UP000186268">
    <property type="component" value="Unassembled WGS sequence"/>
</dbReference>
<gene>
    <name evidence="5" type="ORF">Xedl_02456</name>
</gene>
<dbReference type="RefSeq" id="WP_074024015.1">
    <property type="nucleotide sequence ID" value="NZ_CAWNAG010000079.1"/>
</dbReference>
<evidence type="ECO:0000313" key="5">
    <source>
        <dbReference type="EMBL" id="OKP02099.1"/>
    </source>
</evidence>
<dbReference type="GO" id="GO:0005524">
    <property type="term" value="F:ATP binding"/>
    <property type="evidence" value="ECO:0007669"/>
    <property type="project" value="InterPro"/>
</dbReference>
<dbReference type="Pfam" id="PF07973">
    <property type="entry name" value="tRNA_SAD"/>
    <property type="match status" value="1"/>
</dbReference>
<dbReference type="GO" id="GO:0004812">
    <property type="term" value="F:aminoacyl-tRNA ligase activity"/>
    <property type="evidence" value="ECO:0007669"/>
    <property type="project" value="InterPro"/>
</dbReference>
<evidence type="ECO:0000256" key="1">
    <source>
        <dbReference type="ARBA" id="ARBA00001947"/>
    </source>
</evidence>
<dbReference type="PANTHER" id="PTHR43462:SF1">
    <property type="entry name" value="ALANYL-TRNA EDITING PROTEIN AARSD1"/>
    <property type="match status" value="1"/>
</dbReference>
<keyword evidence="6" id="KW-1185">Reference proteome</keyword>
<evidence type="ECO:0000259" key="4">
    <source>
        <dbReference type="Pfam" id="PF07973"/>
    </source>
</evidence>
<evidence type="ECO:0000313" key="6">
    <source>
        <dbReference type="Proteomes" id="UP000186268"/>
    </source>
</evidence>
<protein>
    <recommendedName>
        <fullName evidence="4">Threonyl/alanyl tRNA synthetase SAD domain-containing protein</fullName>
    </recommendedName>
</protein>
<proteinExistence type="predicted"/>
<dbReference type="AlphaFoldDB" id="A0A1Q5TPF0"/>
<feature type="domain" description="Threonyl/alanyl tRNA synthetase SAD" evidence="4">
    <location>
        <begin position="259"/>
        <end position="276"/>
    </location>
</feature>
<dbReference type="EMBL" id="MKGQ01000017">
    <property type="protein sequence ID" value="OKP02099.1"/>
    <property type="molecule type" value="Genomic_DNA"/>
</dbReference>
<sequence length="297" mass="33572">MLSNSVIESSFMTGQLNLDAIVIDILKYNNGYIIITDNSPFYPENYKWGDQKSDIGIIVFSTHILNIVKTYTAAIIDGQVYIGQNIPNKLNSEDKLIPAHYLESLNGLEEKVIIDKRIIIGKKIELSVDAEARHKISAAHSMAHFMSLALNKVANKYWNKNYDTDSLGNFNLDKASIFKSSISELQSVDIYRFGKSIKKKGFDKAAFLQDINRVNEEINLTLKNWLSTGREIQVEYTSKNIEDLRLWKSTVENHPVIIPCGGTHIKNTEEIGDVKVEISPGESDEYVVITTHCQLRS</sequence>
<reference evidence="5 6" key="1">
    <citation type="submission" date="2016-09" db="EMBL/GenBank/DDBJ databases">
        <title>Xenorhabdus thuongxuanensis sp. nov. and Xenorhabdus eapokensis sp. nov., isolated from Steinernema species.</title>
        <authorList>
            <person name="Kaempfer P."/>
            <person name="Tobias N.J."/>
            <person name="Phan Ke L."/>
            <person name="Bode H.B."/>
            <person name="Glaeser S.P."/>
        </authorList>
    </citation>
    <scope>NUCLEOTIDE SEQUENCE [LARGE SCALE GENOMIC DNA]</scope>
    <source>
        <strain evidence="5 6">DL20</strain>
    </source>
</reference>
<accession>A0A1Q5TPF0</accession>
<dbReference type="InterPro" id="IPR012947">
    <property type="entry name" value="tRNA_SAD"/>
</dbReference>
<dbReference type="GO" id="GO:0046872">
    <property type="term" value="F:metal ion binding"/>
    <property type="evidence" value="ECO:0007669"/>
    <property type="project" value="UniProtKB-KW"/>
</dbReference>
<keyword evidence="3" id="KW-0862">Zinc</keyword>
<dbReference type="InterPro" id="IPR018163">
    <property type="entry name" value="Thr/Ala-tRNA-synth_IIc_edit"/>
</dbReference>
<comment type="caution">
    <text evidence="5">The sequence shown here is derived from an EMBL/GenBank/DDBJ whole genome shotgun (WGS) entry which is preliminary data.</text>
</comment>
<dbReference type="STRING" id="1873482.Xedl_02456"/>
<name>A0A1Q5TPF0_9GAMM</name>
<evidence type="ECO:0000256" key="3">
    <source>
        <dbReference type="ARBA" id="ARBA00022833"/>
    </source>
</evidence>
<keyword evidence="2" id="KW-0479">Metal-binding</keyword>
<organism evidence="5 6">
    <name type="scientific">Xenorhabdus eapokensis</name>
    <dbReference type="NCBI Taxonomy" id="1873482"/>
    <lineage>
        <taxon>Bacteria</taxon>
        <taxon>Pseudomonadati</taxon>
        <taxon>Pseudomonadota</taxon>
        <taxon>Gammaproteobacteria</taxon>
        <taxon>Enterobacterales</taxon>
        <taxon>Morganellaceae</taxon>
        <taxon>Xenorhabdus</taxon>
    </lineage>
</organism>
<dbReference type="GO" id="GO:0043039">
    <property type="term" value="P:tRNA aminoacylation"/>
    <property type="evidence" value="ECO:0007669"/>
    <property type="project" value="InterPro"/>
</dbReference>
<dbReference type="GO" id="GO:0002161">
    <property type="term" value="F:aminoacyl-tRNA deacylase activity"/>
    <property type="evidence" value="ECO:0007669"/>
    <property type="project" value="UniProtKB-ARBA"/>
</dbReference>
<dbReference type="SUPFAM" id="SSF55186">
    <property type="entry name" value="ThrRS/AlaRS common domain"/>
    <property type="match status" value="1"/>
</dbReference>
<dbReference type="Gene3D" id="3.30.980.10">
    <property type="entry name" value="Threonyl-trna Synthetase, Chain A, domain 2"/>
    <property type="match status" value="1"/>
</dbReference>
<dbReference type="PANTHER" id="PTHR43462">
    <property type="entry name" value="ALANYL-TRNA EDITING PROTEIN"/>
    <property type="match status" value="1"/>
</dbReference>
<comment type="cofactor">
    <cofactor evidence="1">
        <name>Zn(2+)</name>
        <dbReference type="ChEBI" id="CHEBI:29105"/>
    </cofactor>
</comment>
<dbReference type="InterPro" id="IPR051335">
    <property type="entry name" value="Alanyl-tRNA_Editing_Enzymes"/>
</dbReference>